<organism evidence="13 14">
    <name type="scientific">Roseateles terrae</name>
    <dbReference type="NCBI Taxonomy" id="431060"/>
    <lineage>
        <taxon>Bacteria</taxon>
        <taxon>Pseudomonadati</taxon>
        <taxon>Pseudomonadota</taxon>
        <taxon>Betaproteobacteria</taxon>
        <taxon>Burkholderiales</taxon>
        <taxon>Sphaerotilaceae</taxon>
        <taxon>Roseateles</taxon>
    </lineage>
</organism>
<feature type="domain" description="HAMP" evidence="12">
    <location>
        <begin position="373"/>
        <end position="424"/>
    </location>
</feature>
<dbReference type="SUPFAM" id="SSF47384">
    <property type="entry name" value="Homodimeric domain of signal transducing histidine kinase"/>
    <property type="match status" value="1"/>
</dbReference>
<dbReference type="Pfam" id="PF02518">
    <property type="entry name" value="HATPase_c"/>
    <property type="match status" value="1"/>
</dbReference>
<feature type="compositionally biased region" description="Low complexity" evidence="8">
    <location>
        <begin position="131"/>
        <end position="150"/>
    </location>
</feature>
<keyword evidence="5" id="KW-0808">Transferase</keyword>
<keyword evidence="4 7" id="KW-0597">Phosphoprotein</keyword>
<dbReference type="Gene3D" id="6.10.340.10">
    <property type="match status" value="1"/>
</dbReference>
<keyword evidence="9" id="KW-0812">Transmembrane</keyword>
<dbReference type="SMART" id="SM00448">
    <property type="entry name" value="REC"/>
    <property type="match status" value="1"/>
</dbReference>
<evidence type="ECO:0000256" key="3">
    <source>
        <dbReference type="ARBA" id="ARBA00012438"/>
    </source>
</evidence>
<sequence>MPLSIRTRLLLLVLSVMVPSILAALWVSWRTWQDEQKALVRHLQDNTRALSMVVDKELTQRASIARMLALSQSLDKGAVLSPEDLATLQLQSRRAMQGMAGWVELSTADQVLFSTRPAITPAGADGTAGMPGTNAPNAPNATNAANAAGGKSADGTNATAPAVSGAGGPGTLPASALRSSAAASAPGNFMRSAGSGAQTVTPPIANMLALVDKPVIGGLEPDPVSGQLRAVIVQPVERNGQVQMNLSVTLLPQELQQIIDAQKMPADWTATIMDATGTVVARHPGGTAFAGRRATQDLQQRMAENRESVFESVTLDGQPVIGFFSTSPQGWTFLTAVPRHTVLGGRAQALRPIVLGSLLLILGGFGGALWISRRISRPIHQLTDIANKLRAGEPVQAGATGMAECDEVALALEDASAAIRQGRGELERRVNEAIIRTREAEQRSSRTQRTAALGRLTGGVAHDFNNLLGVISNSAHLIQRSPHAESLSMPVGAIMRSVEVGSRLTQHLLRVSGRQPVRPQVLDMSTALGEMKELLATVLGKRMQLQLVVAPDTRTVHVDTAELELAMINIALNARDATNGMGEILLEARNAEPYERQDVGPGDYVVITFTDKGAGIPEEVQARVFEPFFTTKEVGKGTGLGLSQVLGFCVQAGGTARIASTPGYGTTVTLLLPASTSAPAARPDVVTDPGALAGASVLLVEDNEELNRVTASLLRSLSCQVTTAANAEEALKQFGSGAAFDVVLSDVVMPGGMDGQALVRELRRRRPGLPVVLISGYSDALTAESSFPVLRKPASPAQLLDALARAMGKTATAHRAAD</sequence>
<evidence type="ECO:0000259" key="10">
    <source>
        <dbReference type="PROSITE" id="PS50109"/>
    </source>
</evidence>
<dbReference type="SUPFAM" id="SSF52172">
    <property type="entry name" value="CheY-like"/>
    <property type="match status" value="1"/>
</dbReference>
<evidence type="ECO:0000256" key="5">
    <source>
        <dbReference type="ARBA" id="ARBA00022679"/>
    </source>
</evidence>
<dbReference type="Gene3D" id="1.10.287.130">
    <property type="match status" value="1"/>
</dbReference>
<keyword evidence="9" id="KW-1133">Transmembrane helix</keyword>
<dbReference type="EC" id="2.7.13.3" evidence="3"/>
<evidence type="ECO:0000259" key="12">
    <source>
        <dbReference type="PROSITE" id="PS50885"/>
    </source>
</evidence>
<dbReference type="Proteomes" id="UP000574369">
    <property type="component" value="Unassembled WGS sequence"/>
</dbReference>
<dbReference type="PROSITE" id="PS50110">
    <property type="entry name" value="RESPONSE_REGULATORY"/>
    <property type="match status" value="1"/>
</dbReference>
<reference evidence="13 14" key="1">
    <citation type="submission" date="2020-08" db="EMBL/GenBank/DDBJ databases">
        <title>Genomic Encyclopedia of Type Strains, Phase III (KMG-III): the genomes of soil and plant-associated and newly described type strains.</title>
        <authorList>
            <person name="Whitman W."/>
        </authorList>
    </citation>
    <scope>NUCLEOTIDE SEQUENCE [LARGE SCALE GENOMIC DNA]</scope>
    <source>
        <strain evidence="13 14">CECT 7247</strain>
    </source>
</reference>
<dbReference type="PROSITE" id="PS50109">
    <property type="entry name" value="HIS_KIN"/>
    <property type="match status" value="1"/>
</dbReference>
<dbReference type="PANTHER" id="PTHR43065">
    <property type="entry name" value="SENSOR HISTIDINE KINASE"/>
    <property type="match status" value="1"/>
</dbReference>
<dbReference type="InterPro" id="IPR003594">
    <property type="entry name" value="HATPase_dom"/>
</dbReference>
<dbReference type="CDD" id="cd18774">
    <property type="entry name" value="PDC2_HK_sensor"/>
    <property type="match status" value="1"/>
</dbReference>
<dbReference type="InterPro" id="IPR003660">
    <property type="entry name" value="HAMP_dom"/>
</dbReference>
<dbReference type="SMART" id="SM00387">
    <property type="entry name" value="HATPase_c"/>
    <property type="match status" value="1"/>
</dbReference>
<evidence type="ECO:0000256" key="7">
    <source>
        <dbReference type="PROSITE-ProRule" id="PRU00169"/>
    </source>
</evidence>
<keyword evidence="14" id="KW-1185">Reference proteome</keyword>
<evidence type="ECO:0000259" key="11">
    <source>
        <dbReference type="PROSITE" id="PS50110"/>
    </source>
</evidence>
<evidence type="ECO:0000256" key="2">
    <source>
        <dbReference type="ARBA" id="ARBA00004370"/>
    </source>
</evidence>
<evidence type="ECO:0000256" key="9">
    <source>
        <dbReference type="SAM" id="Phobius"/>
    </source>
</evidence>
<dbReference type="SUPFAM" id="SSF55874">
    <property type="entry name" value="ATPase domain of HSP90 chaperone/DNA topoisomerase II/histidine kinase"/>
    <property type="match status" value="1"/>
</dbReference>
<comment type="subcellular location">
    <subcellularLocation>
        <location evidence="2">Membrane</location>
    </subcellularLocation>
</comment>
<dbReference type="PANTHER" id="PTHR43065:SF49">
    <property type="entry name" value="HISTIDINE KINASE"/>
    <property type="match status" value="1"/>
</dbReference>
<dbReference type="Pfam" id="PF00072">
    <property type="entry name" value="Response_reg"/>
    <property type="match status" value="1"/>
</dbReference>
<dbReference type="InterPro" id="IPR004358">
    <property type="entry name" value="Sig_transdc_His_kin-like_C"/>
</dbReference>
<dbReference type="Gene3D" id="3.30.565.10">
    <property type="entry name" value="Histidine kinase-like ATPase, C-terminal domain"/>
    <property type="match status" value="1"/>
</dbReference>
<comment type="caution">
    <text evidence="13">The sequence shown here is derived from an EMBL/GenBank/DDBJ whole genome shotgun (WGS) entry which is preliminary data.</text>
</comment>
<keyword evidence="9" id="KW-0472">Membrane</keyword>
<dbReference type="InterPro" id="IPR036097">
    <property type="entry name" value="HisK_dim/P_sf"/>
</dbReference>
<feature type="domain" description="Histidine kinase" evidence="10">
    <location>
        <begin position="459"/>
        <end position="676"/>
    </location>
</feature>
<dbReference type="InterPro" id="IPR036890">
    <property type="entry name" value="HATPase_C_sf"/>
</dbReference>
<evidence type="ECO:0000256" key="4">
    <source>
        <dbReference type="ARBA" id="ARBA00022553"/>
    </source>
</evidence>
<dbReference type="InterPro" id="IPR001789">
    <property type="entry name" value="Sig_transdc_resp-reg_receiver"/>
</dbReference>
<dbReference type="Gene3D" id="3.40.50.2300">
    <property type="match status" value="1"/>
</dbReference>
<feature type="domain" description="Response regulatory" evidence="11">
    <location>
        <begin position="696"/>
        <end position="807"/>
    </location>
</feature>
<evidence type="ECO:0000256" key="8">
    <source>
        <dbReference type="SAM" id="MobiDB-lite"/>
    </source>
</evidence>
<dbReference type="Gene3D" id="3.30.450.20">
    <property type="entry name" value="PAS domain"/>
    <property type="match status" value="1"/>
</dbReference>
<dbReference type="RefSeq" id="WP_184293914.1">
    <property type="nucleotide sequence ID" value="NZ_JACHXO010000001.1"/>
</dbReference>
<dbReference type="InterPro" id="IPR011006">
    <property type="entry name" value="CheY-like_superfamily"/>
</dbReference>
<feature type="region of interest" description="Disordered" evidence="8">
    <location>
        <begin position="122"/>
        <end position="168"/>
    </location>
</feature>
<accession>A0ABR6GKT9</accession>
<protein>
    <recommendedName>
        <fullName evidence="3">histidine kinase</fullName>
        <ecNumber evidence="3">2.7.13.3</ecNumber>
    </recommendedName>
</protein>
<evidence type="ECO:0000256" key="6">
    <source>
        <dbReference type="ARBA" id="ARBA00022777"/>
    </source>
</evidence>
<evidence type="ECO:0000313" key="14">
    <source>
        <dbReference type="Proteomes" id="UP000574369"/>
    </source>
</evidence>
<keyword evidence="6" id="KW-0418">Kinase</keyword>
<dbReference type="PROSITE" id="PS50885">
    <property type="entry name" value="HAMP"/>
    <property type="match status" value="1"/>
</dbReference>
<evidence type="ECO:0000256" key="1">
    <source>
        <dbReference type="ARBA" id="ARBA00000085"/>
    </source>
</evidence>
<dbReference type="InterPro" id="IPR005467">
    <property type="entry name" value="His_kinase_dom"/>
</dbReference>
<evidence type="ECO:0000313" key="13">
    <source>
        <dbReference type="EMBL" id="MBB3192723.1"/>
    </source>
</evidence>
<dbReference type="PRINTS" id="PR00344">
    <property type="entry name" value="BCTRLSENSOR"/>
</dbReference>
<feature type="modified residue" description="4-aspartylphosphate" evidence="7">
    <location>
        <position position="746"/>
    </location>
</feature>
<feature type="transmembrane region" description="Helical" evidence="9">
    <location>
        <begin position="349"/>
        <end position="371"/>
    </location>
</feature>
<gene>
    <name evidence="13" type="ORF">FHS28_000088</name>
</gene>
<name>A0ABR6GKT9_9BURK</name>
<proteinExistence type="predicted"/>
<comment type="catalytic activity">
    <reaction evidence="1">
        <text>ATP + protein L-histidine = ADP + protein N-phospho-L-histidine.</text>
        <dbReference type="EC" id="2.7.13.3"/>
    </reaction>
</comment>
<dbReference type="EMBL" id="JACHXO010000001">
    <property type="protein sequence ID" value="MBB3192723.1"/>
    <property type="molecule type" value="Genomic_DNA"/>
</dbReference>